<dbReference type="Pfam" id="PF13041">
    <property type="entry name" value="PPR_2"/>
    <property type="match status" value="1"/>
</dbReference>
<evidence type="ECO:0000256" key="1">
    <source>
        <dbReference type="ARBA" id="ARBA00022737"/>
    </source>
</evidence>
<dbReference type="AlphaFoldDB" id="A0A830D352"/>
<accession>A0A830D352</accession>
<comment type="caution">
    <text evidence="3">The sequence shown here is derived from an EMBL/GenBank/DDBJ whole genome shotgun (WGS) entry which is preliminary data.</text>
</comment>
<dbReference type="InterPro" id="IPR046960">
    <property type="entry name" value="PPR_At4g14850-like_plant"/>
</dbReference>
<keyword evidence="1" id="KW-0677">Repeat</keyword>
<evidence type="ECO:0000313" key="4">
    <source>
        <dbReference type="Proteomes" id="UP000653305"/>
    </source>
</evidence>
<dbReference type="PANTHER" id="PTHR47926:SF452">
    <property type="entry name" value="PENTATRICOPEPTIDE REPEAT-CONTAINING PROTEIN"/>
    <property type="match status" value="1"/>
</dbReference>
<sequence length="292" mass="32162">MPQRDLASWSAMIGAYMDSSQWDHGLTLFREMISKTDNCLKPDQLTLGPILAGLGRMGSIGMVLGKSIHGFIIKNNWELNVQIGTCLVDMYAKCGLLKNACLVFEMTKGTNVVAWTALICGATQNGYSQEALKMFDKMREAGVGPNELTFTGLLTACAQAGLVDEGRGYFKLLRECGMRPTIQHYGCMVDLFGKAGLVGEAYEVIRDMPFEANVVIWGSFLSSCKLHGEFEMAEKVIGEVMRLVRPENDGGVYSLVADLYVLSGKWSEVERLREMMVGQNVRKVRGSSLIEG</sequence>
<dbReference type="PROSITE" id="PS51375">
    <property type="entry name" value="PPR"/>
    <property type="match status" value="3"/>
</dbReference>
<dbReference type="Pfam" id="PF20431">
    <property type="entry name" value="E_motif"/>
    <property type="match status" value="1"/>
</dbReference>
<dbReference type="GO" id="GO:0003723">
    <property type="term" value="F:RNA binding"/>
    <property type="evidence" value="ECO:0007669"/>
    <property type="project" value="InterPro"/>
</dbReference>
<feature type="repeat" description="PPR" evidence="2">
    <location>
        <begin position="5"/>
        <end position="35"/>
    </location>
</feature>
<dbReference type="Gene3D" id="1.25.40.10">
    <property type="entry name" value="Tetratricopeptide repeat domain"/>
    <property type="match status" value="3"/>
</dbReference>
<evidence type="ECO:0000313" key="3">
    <source>
        <dbReference type="EMBL" id="GFQ00832.1"/>
    </source>
</evidence>
<name>A0A830D352_9LAMI</name>
<feature type="repeat" description="PPR" evidence="2">
    <location>
        <begin position="111"/>
        <end position="145"/>
    </location>
</feature>
<gene>
    <name evidence="3" type="ORF">PHJA_002227100</name>
</gene>
<dbReference type="GO" id="GO:0009451">
    <property type="term" value="P:RNA modification"/>
    <property type="evidence" value="ECO:0007669"/>
    <property type="project" value="InterPro"/>
</dbReference>
<proteinExistence type="predicted"/>
<dbReference type="EMBL" id="BMAC01000645">
    <property type="protein sequence ID" value="GFQ00832.1"/>
    <property type="molecule type" value="Genomic_DNA"/>
</dbReference>
<dbReference type="InterPro" id="IPR011990">
    <property type="entry name" value="TPR-like_helical_dom_sf"/>
</dbReference>
<evidence type="ECO:0000256" key="2">
    <source>
        <dbReference type="PROSITE-ProRule" id="PRU00708"/>
    </source>
</evidence>
<keyword evidence="4" id="KW-1185">Reference proteome</keyword>
<dbReference type="InterPro" id="IPR002885">
    <property type="entry name" value="PPR_rpt"/>
</dbReference>
<organism evidence="3 4">
    <name type="scientific">Phtheirospermum japonicum</name>
    <dbReference type="NCBI Taxonomy" id="374723"/>
    <lineage>
        <taxon>Eukaryota</taxon>
        <taxon>Viridiplantae</taxon>
        <taxon>Streptophyta</taxon>
        <taxon>Embryophyta</taxon>
        <taxon>Tracheophyta</taxon>
        <taxon>Spermatophyta</taxon>
        <taxon>Magnoliopsida</taxon>
        <taxon>eudicotyledons</taxon>
        <taxon>Gunneridae</taxon>
        <taxon>Pentapetalae</taxon>
        <taxon>asterids</taxon>
        <taxon>lamiids</taxon>
        <taxon>Lamiales</taxon>
        <taxon>Orobanchaceae</taxon>
        <taxon>Orobanchaceae incertae sedis</taxon>
        <taxon>Phtheirospermum</taxon>
    </lineage>
</organism>
<dbReference type="PANTHER" id="PTHR47926">
    <property type="entry name" value="PENTATRICOPEPTIDE REPEAT-CONTAINING PROTEIN"/>
    <property type="match status" value="1"/>
</dbReference>
<dbReference type="Proteomes" id="UP000653305">
    <property type="component" value="Unassembled WGS sequence"/>
</dbReference>
<dbReference type="InterPro" id="IPR046848">
    <property type="entry name" value="E_motif"/>
</dbReference>
<protein>
    <submittedName>
        <fullName evidence="3">Pentatricopeptide repeat-containing protein at1g50270</fullName>
    </submittedName>
</protein>
<dbReference type="NCBIfam" id="TIGR00756">
    <property type="entry name" value="PPR"/>
    <property type="match status" value="3"/>
</dbReference>
<dbReference type="FunFam" id="1.25.40.10:FF:000790">
    <property type="entry name" value="Pentatricopeptide repeat-containing protein"/>
    <property type="match status" value="1"/>
</dbReference>
<dbReference type="OrthoDB" id="185373at2759"/>
<feature type="repeat" description="PPR" evidence="2">
    <location>
        <begin position="146"/>
        <end position="180"/>
    </location>
</feature>
<reference evidence="3" key="1">
    <citation type="submission" date="2020-07" db="EMBL/GenBank/DDBJ databases">
        <title>Ethylene signaling mediates host invasion by parasitic plants.</title>
        <authorList>
            <person name="Yoshida S."/>
        </authorList>
    </citation>
    <scope>NUCLEOTIDE SEQUENCE</scope>
    <source>
        <strain evidence="3">Okayama</strain>
    </source>
</reference>
<dbReference type="Pfam" id="PF01535">
    <property type="entry name" value="PPR"/>
    <property type="match status" value="3"/>
</dbReference>